<organism evidence="1 2">
    <name type="scientific">Blautia luti</name>
    <dbReference type="NCBI Taxonomy" id="89014"/>
    <lineage>
        <taxon>Bacteria</taxon>
        <taxon>Bacillati</taxon>
        <taxon>Bacillota</taxon>
        <taxon>Clostridia</taxon>
        <taxon>Lachnospirales</taxon>
        <taxon>Lachnospiraceae</taxon>
        <taxon>Blautia</taxon>
    </lineage>
</organism>
<gene>
    <name evidence="1" type="ORF">RSSSTS7063_02813</name>
</gene>
<sequence>MTIVICFIAVQIIMFFFLYPLLVAGKWEDEQMQRLFEEKRAAEGRKELEDKMESQRDVLRMIEKEISKGSVPVRFAGMGFTEDTYHLVESKAKMNQLLDYFFRIGEFAALADKQVRSNVYMDAGFKKVNFRSAISELDRRNMEAAAKRWMKKKHPSFDGDVYVENVRCFLEFPEEEREKYECTVNGEKTTALIFSRKHLSGLYLQCLIYRKEAMQHMEQLEGLSEVCNRIYRLEDVDVLFQCMLFDQMEWEDGKVYGHFSTVYLLKNRE</sequence>
<evidence type="ECO:0000313" key="1">
    <source>
        <dbReference type="EMBL" id="VUX35215.1"/>
    </source>
</evidence>
<dbReference type="EMBL" id="CABHNW010000049">
    <property type="protein sequence ID" value="VUX35215.1"/>
    <property type="molecule type" value="Genomic_DNA"/>
</dbReference>
<reference evidence="1 2" key="1">
    <citation type="submission" date="2019-07" db="EMBL/GenBank/DDBJ databases">
        <authorList>
            <person name="Hibberd C M."/>
            <person name="Gehrig L. J."/>
            <person name="Chang H.-W."/>
            <person name="Venkatesh S."/>
        </authorList>
    </citation>
    <scope>NUCLEOTIDE SEQUENCE [LARGE SCALE GENOMIC DNA]</scope>
    <source>
        <strain evidence="1">Blautia_luti_SSTS_Bg7063</strain>
    </source>
</reference>
<evidence type="ECO:0000313" key="2">
    <source>
        <dbReference type="Proteomes" id="UP000408482"/>
    </source>
</evidence>
<keyword evidence="2" id="KW-1185">Reference proteome</keyword>
<dbReference type="Proteomes" id="UP000408482">
    <property type="component" value="Unassembled WGS sequence"/>
</dbReference>
<protein>
    <submittedName>
        <fullName evidence="1">Uncharacterized protein</fullName>
    </submittedName>
</protein>
<dbReference type="AlphaFoldDB" id="A0A564VRR4"/>
<proteinExistence type="predicted"/>
<dbReference type="RefSeq" id="WP_144093292.1">
    <property type="nucleotide sequence ID" value="NZ_CABHMX010000009.1"/>
</dbReference>
<name>A0A564VRR4_9FIRM</name>
<accession>A0A564VRR4</accession>